<evidence type="ECO:0000313" key="1">
    <source>
        <dbReference type="EMBL" id="KAI3821389.1"/>
    </source>
</evidence>
<reference evidence="1 2" key="2">
    <citation type="journal article" date="2022" name="Mol. Ecol. Resour.">
        <title>The genomes of chicory, endive, great burdock and yacon provide insights into Asteraceae paleo-polyploidization history and plant inulin production.</title>
        <authorList>
            <person name="Fan W."/>
            <person name="Wang S."/>
            <person name="Wang H."/>
            <person name="Wang A."/>
            <person name="Jiang F."/>
            <person name="Liu H."/>
            <person name="Zhao H."/>
            <person name="Xu D."/>
            <person name="Zhang Y."/>
        </authorList>
    </citation>
    <scope>NUCLEOTIDE SEQUENCE [LARGE SCALE GENOMIC DNA]</scope>
    <source>
        <strain evidence="2">cv. Yunnan</strain>
        <tissue evidence="1">Leaves</tissue>
    </source>
</reference>
<accession>A0ACB9JMK9</accession>
<comment type="caution">
    <text evidence="1">The sequence shown here is derived from an EMBL/GenBank/DDBJ whole genome shotgun (WGS) entry which is preliminary data.</text>
</comment>
<dbReference type="Proteomes" id="UP001056120">
    <property type="component" value="Linkage Group LG03"/>
</dbReference>
<protein>
    <submittedName>
        <fullName evidence="1">Uncharacterized protein</fullName>
    </submittedName>
</protein>
<gene>
    <name evidence="1" type="ORF">L1987_08956</name>
</gene>
<reference evidence="2" key="1">
    <citation type="journal article" date="2022" name="Mol. Ecol. Resour.">
        <title>The genomes of chicory, endive, great burdock and yacon provide insights into Asteraceae palaeo-polyploidization history and plant inulin production.</title>
        <authorList>
            <person name="Fan W."/>
            <person name="Wang S."/>
            <person name="Wang H."/>
            <person name="Wang A."/>
            <person name="Jiang F."/>
            <person name="Liu H."/>
            <person name="Zhao H."/>
            <person name="Xu D."/>
            <person name="Zhang Y."/>
        </authorList>
    </citation>
    <scope>NUCLEOTIDE SEQUENCE [LARGE SCALE GENOMIC DNA]</scope>
    <source>
        <strain evidence="2">cv. Yunnan</strain>
    </source>
</reference>
<sequence>MKKLRKDYSMKKMNKALNSTRKHGLASSSRKKAEVVEDQTTTYVDVNYISSSSGKKRKEREEQSMSDVDVGKMKKKSSVNRNSKKASAKKMKRLPKSKERLRIRTQPCHLYNLIKDLTEEQIKVVSQMGFASIQHFNVVHIPSCCNRIKSSGDNGRMFQLNFMVVYNTVMCQITKMNIVNIQFLPSLLPGAERGKTICTTLPALQHYDTDCITELEADLIVDDESGFLRYLQSRKENNMGNNDVDLVVTMEGVEHQAVDERENVKENDVDEVDLFDDDINNEAFEQDVGIRLPKVTEPNILVSPVSKQSQNMDVENSIQEKVREIVKLSKDVENLIKEGIEQHRNDEEFKTLVAEWEAKHNNKPAMQTGETSDKVEHTTEINDNNIKVGFDLSQYDITCSMMEELEPCLNGSVKSSLLMLTQFSEAKTDTDKGKNTSSYKEISDDKNDVNKGDKSRKDYDVTEKGCQTVKPDVHRDGTT</sequence>
<dbReference type="EMBL" id="CM042020">
    <property type="protein sequence ID" value="KAI3821389.1"/>
    <property type="molecule type" value="Genomic_DNA"/>
</dbReference>
<keyword evidence="2" id="KW-1185">Reference proteome</keyword>
<organism evidence="1 2">
    <name type="scientific">Smallanthus sonchifolius</name>
    <dbReference type="NCBI Taxonomy" id="185202"/>
    <lineage>
        <taxon>Eukaryota</taxon>
        <taxon>Viridiplantae</taxon>
        <taxon>Streptophyta</taxon>
        <taxon>Embryophyta</taxon>
        <taxon>Tracheophyta</taxon>
        <taxon>Spermatophyta</taxon>
        <taxon>Magnoliopsida</taxon>
        <taxon>eudicotyledons</taxon>
        <taxon>Gunneridae</taxon>
        <taxon>Pentapetalae</taxon>
        <taxon>asterids</taxon>
        <taxon>campanulids</taxon>
        <taxon>Asterales</taxon>
        <taxon>Asteraceae</taxon>
        <taxon>Asteroideae</taxon>
        <taxon>Heliantheae alliance</taxon>
        <taxon>Millerieae</taxon>
        <taxon>Smallanthus</taxon>
    </lineage>
</organism>
<proteinExistence type="predicted"/>
<evidence type="ECO:0000313" key="2">
    <source>
        <dbReference type="Proteomes" id="UP001056120"/>
    </source>
</evidence>
<name>A0ACB9JMK9_9ASTR</name>